<feature type="compositionally biased region" description="Basic and acidic residues" evidence="1">
    <location>
        <begin position="50"/>
        <end position="77"/>
    </location>
</feature>
<protein>
    <submittedName>
        <fullName evidence="2">Uncharacterized protein</fullName>
    </submittedName>
</protein>
<evidence type="ECO:0000313" key="2">
    <source>
        <dbReference type="EMBL" id="EAZ39637.1"/>
    </source>
</evidence>
<reference evidence="2" key="2">
    <citation type="submission" date="2008-12" db="EMBL/GenBank/DDBJ databases">
        <title>Improved gene annotation of the rice (Oryza sativa) genomes.</title>
        <authorList>
            <person name="Wang J."/>
            <person name="Li R."/>
            <person name="Fan W."/>
            <person name="Huang Q."/>
            <person name="Zhang J."/>
            <person name="Zhou Y."/>
            <person name="Hu Y."/>
            <person name="Zi S."/>
            <person name="Li J."/>
            <person name="Ni P."/>
            <person name="Zheng H."/>
            <person name="Zhang Y."/>
            <person name="Zhao M."/>
            <person name="Hao Q."/>
            <person name="McDermott J."/>
            <person name="Samudrala R."/>
            <person name="Kristiansen K."/>
            <person name="Wong G.K.-S."/>
        </authorList>
    </citation>
    <scope>NUCLEOTIDE SEQUENCE</scope>
</reference>
<name>A3BJ98_ORYSJ</name>
<gene>
    <name evidence="2" type="ORF">OsJ_24067</name>
</gene>
<evidence type="ECO:0000256" key="1">
    <source>
        <dbReference type="SAM" id="MobiDB-lite"/>
    </source>
</evidence>
<dbReference type="EMBL" id="CM000144">
    <property type="protein sequence ID" value="EAZ39637.1"/>
    <property type="molecule type" value="Genomic_DNA"/>
</dbReference>
<feature type="region of interest" description="Disordered" evidence="1">
    <location>
        <begin position="1"/>
        <end position="77"/>
    </location>
</feature>
<dbReference type="AlphaFoldDB" id="A3BJ98"/>
<sequence>MGDGQWRAAGSPTGDRGMGNRRCRMTICAMRGRRRAETGQSATIPEDEGEKGGDRRRGGSCDGEWAGRRDGCGREEGVRMKRGRRLGRFPASAAETAEGGVGGRCGFWEGCGRRRCMGRGRGRGAIGREASMPSDTTHQINLDNWICDMMNDE</sequence>
<dbReference type="Proteomes" id="UP000007752">
    <property type="component" value="Chromosome 7"/>
</dbReference>
<proteinExistence type="predicted"/>
<organism evidence="2">
    <name type="scientific">Oryza sativa subsp. japonica</name>
    <name type="common">Rice</name>
    <dbReference type="NCBI Taxonomy" id="39947"/>
    <lineage>
        <taxon>Eukaryota</taxon>
        <taxon>Viridiplantae</taxon>
        <taxon>Streptophyta</taxon>
        <taxon>Embryophyta</taxon>
        <taxon>Tracheophyta</taxon>
        <taxon>Spermatophyta</taxon>
        <taxon>Magnoliopsida</taxon>
        <taxon>Liliopsida</taxon>
        <taxon>Poales</taxon>
        <taxon>Poaceae</taxon>
        <taxon>BOP clade</taxon>
        <taxon>Oryzoideae</taxon>
        <taxon>Oryzeae</taxon>
        <taxon>Oryzinae</taxon>
        <taxon>Oryza</taxon>
        <taxon>Oryza sativa</taxon>
    </lineage>
</organism>
<accession>A3BJ98</accession>
<reference evidence="2" key="1">
    <citation type="journal article" date="2005" name="PLoS Biol.">
        <title>The genomes of Oryza sativa: a history of duplications.</title>
        <authorList>
            <person name="Yu J."/>
            <person name="Wang J."/>
            <person name="Lin W."/>
            <person name="Li S."/>
            <person name="Li H."/>
            <person name="Zhou J."/>
            <person name="Ni P."/>
            <person name="Dong W."/>
            <person name="Hu S."/>
            <person name="Zeng C."/>
            <person name="Zhang J."/>
            <person name="Zhang Y."/>
            <person name="Li R."/>
            <person name="Xu Z."/>
            <person name="Li S."/>
            <person name="Li X."/>
            <person name="Zheng H."/>
            <person name="Cong L."/>
            <person name="Lin L."/>
            <person name="Yin J."/>
            <person name="Geng J."/>
            <person name="Li G."/>
            <person name="Shi J."/>
            <person name="Liu J."/>
            <person name="Lv H."/>
            <person name="Li J."/>
            <person name="Wang J."/>
            <person name="Deng Y."/>
            <person name="Ran L."/>
            <person name="Shi X."/>
            <person name="Wang X."/>
            <person name="Wu Q."/>
            <person name="Li C."/>
            <person name="Ren X."/>
            <person name="Wang J."/>
            <person name="Wang X."/>
            <person name="Li D."/>
            <person name="Liu D."/>
            <person name="Zhang X."/>
            <person name="Ji Z."/>
            <person name="Zhao W."/>
            <person name="Sun Y."/>
            <person name="Zhang Z."/>
            <person name="Bao J."/>
            <person name="Han Y."/>
            <person name="Dong L."/>
            <person name="Ji J."/>
            <person name="Chen P."/>
            <person name="Wu S."/>
            <person name="Liu J."/>
            <person name="Xiao Y."/>
            <person name="Bu D."/>
            <person name="Tan J."/>
            <person name="Yang L."/>
            <person name="Ye C."/>
            <person name="Zhang J."/>
            <person name="Xu J."/>
            <person name="Zhou Y."/>
            <person name="Yu Y."/>
            <person name="Zhang B."/>
            <person name="Zhuang S."/>
            <person name="Wei H."/>
            <person name="Liu B."/>
            <person name="Lei M."/>
            <person name="Yu H."/>
            <person name="Li Y."/>
            <person name="Xu H."/>
            <person name="Wei S."/>
            <person name="He X."/>
            <person name="Fang L."/>
            <person name="Zhang Z."/>
            <person name="Zhang Y."/>
            <person name="Huang X."/>
            <person name="Su Z."/>
            <person name="Tong W."/>
            <person name="Li J."/>
            <person name="Tong Z."/>
            <person name="Li S."/>
            <person name="Ye J."/>
            <person name="Wang L."/>
            <person name="Fang L."/>
            <person name="Lei T."/>
            <person name="Chen C."/>
            <person name="Chen H."/>
            <person name="Xu Z."/>
            <person name="Li H."/>
            <person name="Huang H."/>
            <person name="Zhang F."/>
            <person name="Xu H."/>
            <person name="Li N."/>
            <person name="Zhao C."/>
            <person name="Li S."/>
            <person name="Dong L."/>
            <person name="Huang Y."/>
            <person name="Li L."/>
            <person name="Xi Y."/>
            <person name="Qi Q."/>
            <person name="Li W."/>
            <person name="Zhang B."/>
            <person name="Hu W."/>
            <person name="Zhang Y."/>
            <person name="Tian X."/>
            <person name="Jiao Y."/>
            <person name="Liang X."/>
            <person name="Jin J."/>
            <person name="Gao L."/>
            <person name="Zheng W."/>
            <person name="Hao B."/>
            <person name="Liu S."/>
            <person name="Wang W."/>
            <person name="Yuan L."/>
            <person name="Cao M."/>
            <person name="McDermott J."/>
            <person name="Samudrala R."/>
            <person name="Wang J."/>
            <person name="Wong G.K."/>
            <person name="Yang H."/>
        </authorList>
    </citation>
    <scope>NUCLEOTIDE SEQUENCE [LARGE SCALE GENOMIC DNA]</scope>
</reference>